<reference evidence="1" key="1">
    <citation type="submission" date="2013-01" db="EMBL/GenBank/DDBJ databases">
        <title>Genome assembly of Mariniradius saccharolyticus AK6.</title>
        <authorList>
            <person name="Vaidya B."/>
            <person name="Khatri I."/>
            <person name="Tanuku N.R.S."/>
            <person name="Subramanian S."/>
            <person name="Pinnaka A."/>
        </authorList>
    </citation>
    <scope>NUCLEOTIDE SEQUENCE [LARGE SCALE GENOMIC DNA]</scope>
    <source>
        <strain evidence="1">AK6</strain>
    </source>
</reference>
<evidence type="ECO:0000313" key="2">
    <source>
        <dbReference type="Proteomes" id="UP000010953"/>
    </source>
</evidence>
<evidence type="ECO:0000313" key="1">
    <source>
        <dbReference type="EMBL" id="EMS33523.1"/>
    </source>
</evidence>
<dbReference type="AlphaFoldDB" id="M7XG47"/>
<protein>
    <submittedName>
        <fullName evidence="1">Uncharacterized protein</fullName>
    </submittedName>
</protein>
<comment type="caution">
    <text evidence="1">The sequence shown here is derived from an EMBL/GenBank/DDBJ whole genome shotgun (WGS) entry which is preliminary data.</text>
</comment>
<proteinExistence type="predicted"/>
<sequence>MDYGLYIFKHKAARKEICNESQFQPLSTVDHGLSTPSITNNPITQ</sequence>
<accession>M7XG47</accession>
<dbReference type="Proteomes" id="UP000010953">
    <property type="component" value="Unassembled WGS sequence"/>
</dbReference>
<dbReference type="STRING" id="1239962.C943_04401"/>
<dbReference type="InParanoid" id="M7XG47"/>
<dbReference type="EMBL" id="AMZY02000009">
    <property type="protein sequence ID" value="EMS33523.1"/>
    <property type="molecule type" value="Genomic_DNA"/>
</dbReference>
<gene>
    <name evidence="1" type="ORF">C943_04401</name>
</gene>
<name>M7XG47_9BACT</name>
<keyword evidence="2" id="KW-1185">Reference proteome</keyword>
<organism evidence="1 2">
    <name type="scientific">Mariniradius saccharolyticus AK6</name>
    <dbReference type="NCBI Taxonomy" id="1239962"/>
    <lineage>
        <taxon>Bacteria</taxon>
        <taxon>Pseudomonadati</taxon>
        <taxon>Bacteroidota</taxon>
        <taxon>Cytophagia</taxon>
        <taxon>Cytophagales</taxon>
        <taxon>Cyclobacteriaceae</taxon>
        <taxon>Mariniradius</taxon>
    </lineage>
</organism>